<evidence type="ECO:0000256" key="1">
    <source>
        <dbReference type="SAM" id="MobiDB-lite"/>
    </source>
</evidence>
<dbReference type="AlphaFoldDB" id="A0A392UID9"/>
<protein>
    <submittedName>
        <fullName evidence="2">Uncharacterized protein</fullName>
    </submittedName>
</protein>
<dbReference type="EMBL" id="LXQA010837265">
    <property type="protein sequence ID" value="MCI73383.1"/>
    <property type="molecule type" value="Genomic_DNA"/>
</dbReference>
<organism evidence="2 3">
    <name type="scientific">Trifolium medium</name>
    <dbReference type="NCBI Taxonomy" id="97028"/>
    <lineage>
        <taxon>Eukaryota</taxon>
        <taxon>Viridiplantae</taxon>
        <taxon>Streptophyta</taxon>
        <taxon>Embryophyta</taxon>
        <taxon>Tracheophyta</taxon>
        <taxon>Spermatophyta</taxon>
        <taxon>Magnoliopsida</taxon>
        <taxon>eudicotyledons</taxon>
        <taxon>Gunneridae</taxon>
        <taxon>Pentapetalae</taxon>
        <taxon>rosids</taxon>
        <taxon>fabids</taxon>
        <taxon>Fabales</taxon>
        <taxon>Fabaceae</taxon>
        <taxon>Papilionoideae</taxon>
        <taxon>50 kb inversion clade</taxon>
        <taxon>NPAAA clade</taxon>
        <taxon>Hologalegina</taxon>
        <taxon>IRL clade</taxon>
        <taxon>Trifolieae</taxon>
        <taxon>Trifolium</taxon>
    </lineage>
</organism>
<evidence type="ECO:0000313" key="3">
    <source>
        <dbReference type="Proteomes" id="UP000265520"/>
    </source>
</evidence>
<evidence type="ECO:0000313" key="2">
    <source>
        <dbReference type="EMBL" id="MCI73383.1"/>
    </source>
</evidence>
<feature type="compositionally biased region" description="Polar residues" evidence="1">
    <location>
        <begin position="45"/>
        <end position="56"/>
    </location>
</feature>
<dbReference type="Proteomes" id="UP000265520">
    <property type="component" value="Unassembled WGS sequence"/>
</dbReference>
<feature type="compositionally biased region" description="Polar residues" evidence="1">
    <location>
        <begin position="29"/>
        <end position="38"/>
    </location>
</feature>
<feature type="region of interest" description="Disordered" evidence="1">
    <location>
        <begin position="1"/>
        <end position="56"/>
    </location>
</feature>
<accession>A0A392UID9</accession>
<sequence>QQMGELRRAPSAAARQRHTRAGRFEASVRQLSKSSTASPMILSQVLRSNSTLESQQ</sequence>
<feature type="non-terminal residue" evidence="2">
    <location>
        <position position="1"/>
    </location>
</feature>
<reference evidence="2 3" key="1">
    <citation type="journal article" date="2018" name="Front. Plant Sci.">
        <title>Red Clover (Trifolium pratense) and Zigzag Clover (T. medium) - A Picture of Genomic Similarities and Differences.</title>
        <authorList>
            <person name="Dluhosova J."/>
            <person name="Istvanek J."/>
            <person name="Nedelnik J."/>
            <person name="Repkova J."/>
        </authorList>
    </citation>
    <scope>NUCLEOTIDE SEQUENCE [LARGE SCALE GENOMIC DNA]</scope>
    <source>
        <strain evidence="3">cv. 10/8</strain>
        <tissue evidence="2">Leaf</tissue>
    </source>
</reference>
<name>A0A392UID9_9FABA</name>
<proteinExistence type="predicted"/>
<comment type="caution">
    <text evidence="2">The sequence shown here is derived from an EMBL/GenBank/DDBJ whole genome shotgun (WGS) entry which is preliminary data.</text>
</comment>
<keyword evidence="3" id="KW-1185">Reference proteome</keyword>